<dbReference type="InterPro" id="IPR011008">
    <property type="entry name" value="Dimeric_a/b-barrel"/>
</dbReference>
<dbReference type="Pfam" id="PF07045">
    <property type="entry name" value="DUF1330"/>
    <property type="match status" value="1"/>
</dbReference>
<feature type="domain" description="DUF1330" evidence="1">
    <location>
        <begin position="3"/>
        <end position="96"/>
    </location>
</feature>
<name>A0A382Q4Y8_9ZZZZ</name>
<evidence type="ECO:0000259" key="1">
    <source>
        <dbReference type="Pfam" id="PF07045"/>
    </source>
</evidence>
<organism evidence="2">
    <name type="scientific">marine metagenome</name>
    <dbReference type="NCBI Taxonomy" id="408172"/>
    <lineage>
        <taxon>unclassified sequences</taxon>
        <taxon>metagenomes</taxon>
        <taxon>ecological metagenomes</taxon>
    </lineage>
</organism>
<dbReference type="Gene3D" id="3.30.70.100">
    <property type="match status" value="1"/>
</dbReference>
<dbReference type="SUPFAM" id="SSF54909">
    <property type="entry name" value="Dimeric alpha+beta barrel"/>
    <property type="match status" value="1"/>
</dbReference>
<dbReference type="PANTHER" id="PTHR41521">
    <property type="match status" value="1"/>
</dbReference>
<proteinExistence type="predicted"/>
<protein>
    <recommendedName>
        <fullName evidence="1">DUF1330 domain-containing protein</fullName>
    </recommendedName>
</protein>
<accession>A0A382Q4Y8</accession>
<dbReference type="InterPro" id="IPR010753">
    <property type="entry name" value="DUF1330"/>
</dbReference>
<reference evidence="2" key="1">
    <citation type="submission" date="2018-05" db="EMBL/GenBank/DDBJ databases">
        <authorList>
            <person name="Lanie J.A."/>
            <person name="Ng W.-L."/>
            <person name="Kazmierczak K.M."/>
            <person name="Andrzejewski T.M."/>
            <person name="Davidsen T.M."/>
            <person name="Wayne K.J."/>
            <person name="Tettelin H."/>
            <person name="Glass J.I."/>
            <person name="Rusch D."/>
            <person name="Podicherti R."/>
            <person name="Tsui H.-C.T."/>
            <person name="Winkler M.E."/>
        </authorList>
    </citation>
    <scope>NUCLEOTIDE SEQUENCE</scope>
</reference>
<dbReference type="PANTHER" id="PTHR41521:SF4">
    <property type="entry name" value="BLR0684 PROTEIN"/>
    <property type="match status" value="1"/>
</dbReference>
<dbReference type="EMBL" id="UINC01112020">
    <property type="protein sequence ID" value="SVC80654.1"/>
    <property type="molecule type" value="Genomic_DNA"/>
</dbReference>
<dbReference type="AlphaFoldDB" id="A0A382Q4Y8"/>
<evidence type="ECO:0000313" key="2">
    <source>
        <dbReference type="EMBL" id="SVC80654.1"/>
    </source>
</evidence>
<sequence length="97" mass="10505">MAKGYWISAYREIIDATKLAAYAELAAPAVIANGGRFLVRGGQMKAKEAAVEQRTVVVEFDSFDVAVATYESDGYKAALEKLEGGVVRDFRIVEGVD</sequence>
<gene>
    <name evidence="2" type="ORF">METZ01_LOCUS333508</name>
</gene>